<evidence type="ECO:0000313" key="2">
    <source>
        <dbReference type="Proteomes" id="UP000053480"/>
    </source>
</evidence>
<name>A0ACC6TS16_9CREN</name>
<proteinExistence type="predicted"/>
<sequence length="110" mass="12587">MNVYEKLWTAIDLLIPLVTADMETFLVKDGEITEEDLNNYRNAVKKVKEAYKSSDINRSLQLVNEAVQILESIKPKKPFPPEMKIRFEELKDTLKSCVVEGKKEATNAAK</sequence>
<reference evidence="1" key="1">
    <citation type="submission" date="2024-07" db="EMBL/GenBank/DDBJ databases">
        <title>Metagenome and Metagenome-Assembled Genomes of Archaea from a hot spring from the geothermal field of Los Azufres, Mexico.</title>
        <authorList>
            <person name="Marin-Paredes R."/>
            <person name="Martinez-Romero E."/>
            <person name="Servin-Garciduenas L.E."/>
        </authorList>
    </citation>
    <scope>NUCLEOTIDE SEQUENCE</scope>
    <source>
        <strain evidence="1">AZ1-454</strain>
    </source>
</reference>
<organism evidence="1 2">
    <name type="scientific">Candidatus Aramenus sulfurataquae</name>
    <dbReference type="NCBI Taxonomy" id="1326980"/>
    <lineage>
        <taxon>Archaea</taxon>
        <taxon>Thermoproteota</taxon>
        <taxon>Thermoprotei</taxon>
        <taxon>Sulfolobales</taxon>
        <taxon>Sulfolobaceae</taxon>
        <taxon>Candidatus Aramenus</taxon>
    </lineage>
</organism>
<comment type="caution">
    <text evidence="1">The sequence shown here is derived from an EMBL/GenBank/DDBJ whole genome shotgun (WGS) entry which is preliminary data.</text>
</comment>
<gene>
    <name evidence="1" type="ORF">TQ35_0010085</name>
</gene>
<evidence type="ECO:0000313" key="1">
    <source>
        <dbReference type="EMBL" id="MEW9492528.1"/>
    </source>
</evidence>
<dbReference type="Proteomes" id="UP000053480">
    <property type="component" value="Unassembled WGS sequence"/>
</dbReference>
<dbReference type="EMBL" id="JZWS03000047">
    <property type="protein sequence ID" value="MEW9492528.1"/>
    <property type="molecule type" value="Genomic_DNA"/>
</dbReference>
<accession>A0ACC6TS16</accession>
<protein>
    <submittedName>
        <fullName evidence="1">Uncharacterized protein</fullName>
    </submittedName>
</protein>